<evidence type="ECO:0000313" key="3">
    <source>
        <dbReference type="Proteomes" id="UP000801428"/>
    </source>
</evidence>
<gene>
    <name evidence="2" type="ORF">E8E13_005885</name>
</gene>
<organism evidence="2 3">
    <name type="scientific">Curvularia kusanoi</name>
    <name type="common">Cochliobolus kusanoi</name>
    <dbReference type="NCBI Taxonomy" id="90978"/>
    <lineage>
        <taxon>Eukaryota</taxon>
        <taxon>Fungi</taxon>
        <taxon>Dikarya</taxon>
        <taxon>Ascomycota</taxon>
        <taxon>Pezizomycotina</taxon>
        <taxon>Dothideomycetes</taxon>
        <taxon>Pleosporomycetidae</taxon>
        <taxon>Pleosporales</taxon>
        <taxon>Pleosporineae</taxon>
        <taxon>Pleosporaceae</taxon>
        <taxon>Curvularia</taxon>
    </lineage>
</organism>
<name>A0A9P4T9P6_CURKU</name>
<evidence type="ECO:0000313" key="2">
    <source>
        <dbReference type="EMBL" id="KAF2998570.1"/>
    </source>
</evidence>
<reference evidence="2" key="1">
    <citation type="submission" date="2019-04" db="EMBL/GenBank/DDBJ databases">
        <title>Sequencing of skin fungus with MAO and IRED activity.</title>
        <authorList>
            <person name="Marsaioli A.J."/>
            <person name="Bonatto J.M.C."/>
            <person name="Reis Junior O."/>
        </authorList>
    </citation>
    <scope>NUCLEOTIDE SEQUENCE</scope>
    <source>
        <strain evidence="2">30M1</strain>
    </source>
</reference>
<accession>A0A9P4T9P6</accession>
<proteinExistence type="predicted"/>
<feature type="region of interest" description="Disordered" evidence="1">
    <location>
        <begin position="38"/>
        <end position="121"/>
    </location>
</feature>
<dbReference type="OrthoDB" id="10571137at2759"/>
<dbReference type="AlphaFoldDB" id="A0A9P4T9P6"/>
<comment type="caution">
    <text evidence="2">The sequence shown here is derived from an EMBL/GenBank/DDBJ whole genome shotgun (WGS) entry which is preliminary data.</text>
</comment>
<feature type="compositionally biased region" description="Polar residues" evidence="1">
    <location>
        <begin position="63"/>
        <end position="121"/>
    </location>
</feature>
<sequence>MDSQTPGGVTPRMVEDTEVSSLTGQLFKRCILKGKREAELDRETKQEGVTQQEGVTHVDRTFPTRQQTANTNDLSKTLSKTHLVPNGTQEKTVTHRQNPNTPNPNETVASSSYTAPPSYTDSSSQTIPITAYIEHYSRTLSADFTPYALAYSPLPHSMPALEELSRRMADEAYLRYQWGFLMLLSPKAHPHYPYWLPEHEGNYAVEAALVWGSMLERERERGK</sequence>
<keyword evidence="3" id="KW-1185">Reference proteome</keyword>
<protein>
    <submittedName>
        <fullName evidence="2">Uncharacterized protein</fullName>
    </submittedName>
</protein>
<evidence type="ECO:0000256" key="1">
    <source>
        <dbReference type="SAM" id="MobiDB-lite"/>
    </source>
</evidence>
<dbReference type="Proteomes" id="UP000801428">
    <property type="component" value="Unassembled WGS sequence"/>
</dbReference>
<dbReference type="EMBL" id="SWKU01000019">
    <property type="protein sequence ID" value="KAF2998570.1"/>
    <property type="molecule type" value="Genomic_DNA"/>
</dbReference>